<sequence length="313" mass="34159">MKEIITFIALLFVASVSAQISVKAEYMSNSKFYDAVSDSNIGDGSAMIYSVGAMVPLSMQAPEEDDPYQRPTVWGVGLNGTFVKMNNHNFPIGKELPSEVMNLGVSAIHLRPLKTRWSMLMALGAGSYTPENRLSSIHIGENVVANGAVVFIWHWKSNLEIGGGAALNNTFGYPMLFPALYVKYKGGFADKFTIEAASIDGAKIAFGYNFSEHFNLKLVANVGGYAAYLKHNGRKETFTQQNITTGLQPEFKIGKYLSIPIIVGANFLRSGVYQERKLSAMFKSEAKNEDGTPRSSQFNPAFYLSAGITIGGN</sequence>
<protein>
    <recommendedName>
        <fullName evidence="1">DUF6268 domain-containing protein</fullName>
    </recommendedName>
</protein>
<evidence type="ECO:0000259" key="1">
    <source>
        <dbReference type="Pfam" id="PF19783"/>
    </source>
</evidence>
<dbReference type="AlphaFoldDB" id="A0A2X2R809"/>
<feature type="domain" description="DUF6268" evidence="1">
    <location>
        <begin position="15"/>
        <end position="310"/>
    </location>
</feature>
<organism evidence="2 3">
    <name type="scientific">Capnocytophaga ochracea</name>
    <dbReference type="NCBI Taxonomy" id="1018"/>
    <lineage>
        <taxon>Bacteria</taxon>
        <taxon>Pseudomonadati</taxon>
        <taxon>Bacteroidota</taxon>
        <taxon>Flavobacteriia</taxon>
        <taxon>Flavobacteriales</taxon>
        <taxon>Flavobacteriaceae</taxon>
        <taxon>Capnocytophaga</taxon>
    </lineage>
</organism>
<dbReference type="RefSeq" id="WP_128090824.1">
    <property type="nucleotide sequence ID" value="NZ_UARG01000017.1"/>
</dbReference>
<gene>
    <name evidence="2" type="ORF">NCTC11546_00468</name>
</gene>
<accession>A0A2X2R809</accession>
<dbReference type="Proteomes" id="UP000249891">
    <property type="component" value="Unassembled WGS sequence"/>
</dbReference>
<proteinExistence type="predicted"/>
<evidence type="ECO:0000313" key="3">
    <source>
        <dbReference type="Proteomes" id="UP000249891"/>
    </source>
</evidence>
<dbReference type="EMBL" id="UARG01000017">
    <property type="protein sequence ID" value="SQA77266.1"/>
    <property type="molecule type" value="Genomic_DNA"/>
</dbReference>
<dbReference type="InterPro" id="IPR046235">
    <property type="entry name" value="DUF6268"/>
</dbReference>
<name>A0A2X2R809_CAPOC</name>
<evidence type="ECO:0000313" key="2">
    <source>
        <dbReference type="EMBL" id="SQA77266.1"/>
    </source>
</evidence>
<reference evidence="2 3" key="1">
    <citation type="submission" date="2018-06" db="EMBL/GenBank/DDBJ databases">
        <authorList>
            <consortium name="Pathogen Informatics"/>
            <person name="Doyle S."/>
        </authorList>
    </citation>
    <scope>NUCLEOTIDE SEQUENCE [LARGE SCALE GENOMIC DNA]</scope>
    <source>
        <strain evidence="2 3">NCTC11546</strain>
    </source>
</reference>
<dbReference type="Pfam" id="PF19783">
    <property type="entry name" value="DUF6268"/>
    <property type="match status" value="1"/>
</dbReference>